<evidence type="ECO:0000256" key="1">
    <source>
        <dbReference type="SAM" id="MobiDB-lite"/>
    </source>
</evidence>
<feature type="compositionally biased region" description="Basic residues" evidence="1">
    <location>
        <begin position="15"/>
        <end position="27"/>
    </location>
</feature>
<accession>A0A066WW79</accession>
<organism evidence="2 3">
    <name type="scientific">Colletotrichum sublineola</name>
    <name type="common">Sorghum anthracnose fungus</name>
    <dbReference type="NCBI Taxonomy" id="1173701"/>
    <lineage>
        <taxon>Eukaryota</taxon>
        <taxon>Fungi</taxon>
        <taxon>Dikarya</taxon>
        <taxon>Ascomycota</taxon>
        <taxon>Pezizomycotina</taxon>
        <taxon>Sordariomycetes</taxon>
        <taxon>Hypocreomycetidae</taxon>
        <taxon>Glomerellales</taxon>
        <taxon>Glomerellaceae</taxon>
        <taxon>Colletotrichum</taxon>
        <taxon>Colletotrichum graminicola species complex</taxon>
    </lineage>
</organism>
<dbReference type="InterPro" id="IPR035186">
    <property type="entry name" value="DUF5308"/>
</dbReference>
<evidence type="ECO:0000313" key="2">
    <source>
        <dbReference type="EMBL" id="KDN60952.1"/>
    </source>
</evidence>
<sequence length="159" mass="17211">MASPPSLFKTTLQPKRPRCMHQRRGRPPKSASSTQASVNHKTVVVPKPSPADAQPALLSQTPSLVLHLTVHALDPTLTSTRSRPQLDAFSSMTTTALIANNAATRFSLRFAQRVIVKHGPGSAAGHHGLLPQWCRRPPLPFILKGSIAPNMANMTRSTM</sequence>
<keyword evidence="3" id="KW-1185">Reference proteome</keyword>
<feature type="region of interest" description="Disordered" evidence="1">
    <location>
        <begin position="1"/>
        <end position="40"/>
    </location>
</feature>
<dbReference type="Proteomes" id="UP000027238">
    <property type="component" value="Unassembled WGS sequence"/>
</dbReference>
<dbReference type="OrthoDB" id="5305418at2759"/>
<feature type="compositionally biased region" description="Polar residues" evidence="1">
    <location>
        <begin position="30"/>
        <end position="40"/>
    </location>
</feature>
<dbReference type="AlphaFoldDB" id="A0A066WW79"/>
<name>A0A066WW79_COLSU</name>
<protein>
    <submittedName>
        <fullName evidence="2">Uncharacterized protein</fullName>
    </submittedName>
</protein>
<dbReference type="Pfam" id="PF17233">
    <property type="entry name" value="DUF5308"/>
    <property type="match status" value="1"/>
</dbReference>
<reference evidence="3" key="1">
    <citation type="journal article" date="2014" name="Genome Announc.">
        <title>Draft genome sequence of Colletotrichum sublineola, a destructive pathogen of cultivated sorghum.</title>
        <authorList>
            <person name="Baroncelli R."/>
            <person name="Sanz-Martin J.M."/>
            <person name="Rech G.E."/>
            <person name="Sukno S.A."/>
            <person name="Thon M.R."/>
        </authorList>
    </citation>
    <scope>NUCLEOTIDE SEQUENCE [LARGE SCALE GENOMIC DNA]</scope>
    <source>
        <strain evidence="3">TX430BB</strain>
    </source>
</reference>
<comment type="caution">
    <text evidence="2">The sequence shown here is derived from an EMBL/GenBank/DDBJ whole genome shotgun (WGS) entry which is preliminary data.</text>
</comment>
<evidence type="ECO:0000313" key="3">
    <source>
        <dbReference type="Proteomes" id="UP000027238"/>
    </source>
</evidence>
<dbReference type="HOGENOM" id="CLU_1660649_0_0_1"/>
<dbReference type="EMBL" id="JMSE01001451">
    <property type="protein sequence ID" value="KDN60952.1"/>
    <property type="molecule type" value="Genomic_DNA"/>
</dbReference>
<proteinExistence type="predicted"/>
<gene>
    <name evidence="2" type="ORF">CSUB01_12001</name>
</gene>